<dbReference type="GO" id="GO:0000428">
    <property type="term" value="C:DNA-directed RNA polymerase complex"/>
    <property type="evidence" value="ECO:0007669"/>
    <property type="project" value="UniProtKB-KW"/>
</dbReference>
<reference evidence="2" key="1">
    <citation type="submission" date="2016-06" db="EMBL/GenBank/DDBJ databases">
        <authorList>
            <person name="Berg J.A."/>
            <person name="Grossarth S.E."/>
            <person name="Jarvis T.M."/>
            <person name="Merrill B.D."/>
            <person name="Breakwell D.P."/>
            <person name="Hope S."/>
            <person name="Grose J.H."/>
        </authorList>
    </citation>
    <scope>NUCLEOTIDE SEQUENCE [LARGE SCALE GENOMIC DNA]</scope>
</reference>
<accession>A0A1B2IDP9</accession>
<keyword evidence="1" id="KW-0804">Transcription</keyword>
<sequence>MKKLNWVDIYLLNVNKSLVSQLRQITTTDTFQGMTKNFHPEGLYSTEIFGLTGSEQRDASWAYIDVKLDIISPTVCLGLFGLKKLYEDICAGKRFAVWNEKEKDFEPALPSDKGADTGYNFFLSHYKELAPARNDSLRRDDSLDFFFKFRDVSLSRYVLVLPAGLRDLIVREDGRDQEEEIGGMYRRLISLARAVPDRNVRTELTDPVRWKLQQAYNDIWMYFFNILDGKGGFARRKVTSRKLQNGTRNVLSSFSTGSKVMGREDQVRATDTRIGLYQGLKSLLPVAQYNIRERYLSQIRAGDGNLYGINTKTLKRELLEVRGKVYDLFTTDDGIERLINRLEVTEARHQPLMIDKDHFVALIYQDNKHFKVFFDIDDLPEAFDRKNVRGISLGELLYLSGYDLWNDYFMFVTRYPIIGRGSTYSSTIRLETTISSLYIHELEDDWLTPKKKGAISFPDNRVATWVESMAPHPSRLKGLNGDYDGDMGSGNVPFSIEALEENRRWVNSKNYWFTTDGSFKVQPINDVIERSINALLL</sequence>
<gene>
    <name evidence="1" type="ORF">HUXLEY_252</name>
</gene>
<protein>
    <submittedName>
        <fullName evidence="1">Putative DNA-directed RNA polymerase beta subunit</fullName>
    </submittedName>
</protein>
<dbReference type="KEGG" id="vg:29069374"/>
<proteinExistence type="predicted"/>
<dbReference type="Proteomes" id="UP000203302">
    <property type="component" value="Segment"/>
</dbReference>
<organism evidence="1 2">
    <name type="scientific">Erwinia phage vB_EamM_Huxley</name>
    <dbReference type="NCBI Taxonomy" id="1883373"/>
    <lineage>
        <taxon>Viruses</taxon>
        <taxon>Duplodnaviria</taxon>
        <taxon>Heunggongvirae</taxon>
        <taxon>Uroviricota</taxon>
        <taxon>Caudoviricetes</taxon>
        <taxon>Chimalliviridae</taxon>
        <taxon>Machinavirus</taxon>
        <taxon>Machinavirus machina</taxon>
    </lineage>
</organism>
<dbReference type="OrthoDB" id="2393at10239"/>
<dbReference type="RefSeq" id="YP_009293220.1">
    <property type="nucleotide sequence ID" value="NC_031127.1"/>
</dbReference>
<evidence type="ECO:0000313" key="1">
    <source>
        <dbReference type="EMBL" id="ANZ49334.1"/>
    </source>
</evidence>
<evidence type="ECO:0000313" key="2">
    <source>
        <dbReference type="Proteomes" id="UP000203302"/>
    </source>
</evidence>
<keyword evidence="1" id="KW-0240">DNA-directed RNA polymerase</keyword>
<dbReference type="EMBL" id="KX397368">
    <property type="protein sequence ID" value="ANZ49334.1"/>
    <property type="molecule type" value="Genomic_DNA"/>
</dbReference>
<dbReference type="GeneID" id="29069374"/>
<name>A0A1B2IDP9_9CAUD</name>